<evidence type="ECO:0000256" key="5">
    <source>
        <dbReference type="ARBA" id="ARBA00022475"/>
    </source>
</evidence>
<dbReference type="GO" id="GO:0071978">
    <property type="term" value="P:bacterial-type flagellum-dependent swarming motility"/>
    <property type="evidence" value="ECO:0007669"/>
    <property type="project" value="TreeGrafter"/>
</dbReference>
<keyword evidence="12" id="KW-0282">Flagellum</keyword>
<comment type="subcellular location">
    <subcellularLocation>
        <location evidence="1">Bacterial flagellum basal body</location>
    </subcellularLocation>
    <subcellularLocation>
        <location evidence="2">Cell membrane</location>
        <topology evidence="2">Peripheral membrane protein</topology>
    </subcellularLocation>
</comment>
<evidence type="ECO:0000256" key="8">
    <source>
        <dbReference type="ARBA" id="ARBA00023136"/>
    </source>
</evidence>
<dbReference type="SUPFAM" id="SSF101801">
    <property type="entry name" value="Surface presentation of antigens (SPOA)"/>
    <property type="match status" value="1"/>
</dbReference>
<evidence type="ECO:0000256" key="1">
    <source>
        <dbReference type="ARBA" id="ARBA00004117"/>
    </source>
</evidence>
<dbReference type="RefSeq" id="WP_151144232.1">
    <property type="nucleotide sequence ID" value="NZ_WAGX01000005.1"/>
</dbReference>
<keyword evidence="5" id="KW-1003">Cell membrane</keyword>
<dbReference type="Pfam" id="PF01052">
    <property type="entry name" value="FliMN_C"/>
    <property type="match status" value="1"/>
</dbReference>
<dbReference type="CDD" id="cd17908">
    <property type="entry name" value="FliM"/>
    <property type="match status" value="1"/>
</dbReference>
<evidence type="ECO:0000256" key="10">
    <source>
        <dbReference type="NCBIfam" id="TIGR01397"/>
    </source>
</evidence>
<dbReference type="InterPro" id="IPR001543">
    <property type="entry name" value="FliN-like_C"/>
</dbReference>
<dbReference type="OrthoDB" id="9806941at2"/>
<dbReference type="GO" id="GO:0009425">
    <property type="term" value="C:bacterial-type flagellum basal body"/>
    <property type="evidence" value="ECO:0007669"/>
    <property type="project" value="UniProtKB-SubCell"/>
</dbReference>
<accession>A0A7V7QJY5</accession>
<reference evidence="12 13" key="2">
    <citation type="submission" date="2020-02" db="EMBL/GenBank/DDBJ databases">
        <title>Candidatus Galacturonibacter soehngenii shows hetero-acetogenic catabolism of galacturonic acid but lacks a canonical carbon monoxide dehydrogenase/acetyl-CoA synthase complex.</title>
        <authorList>
            <person name="Diender M."/>
            <person name="Stouten G.R."/>
            <person name="Petersen J.F."/>
            <person name="Nielsen P.H."/>
            <person name="Dueholm M.S."/>
            <person name="Pronk J.T."/>
            <person name="Van Loosdrecht M.C.M."/>
        </authorList>
    </citation>
    <scope>NUCLEOTIDE SEQUENCE [LARGE SCALE GENOMIC DNA]</scope>
    <source>
        <strain evidence="12">GalUA</strain>
    </source>
</reference>
<keyword evidence="6" id="KW-0145">Chemotaxis</keyword>
<dbReference type="Pfam" id="PF02154">
    <property type="entry name" value="FliM"/>
    <property type="match status" value="1"/>
</dbReference>
<keyword evidence="13" id="KW-1185">Reference proteome</keyword>
<evidence type="ECO:0000313" key="13">
    <source>
        <dbReference type="Proteomes" id="UP000461768"/>
    </source>
</evidence>
<dbReference type="GO" id="GO:0003774">
    <property type="term" value="F:cytoskeletal motor activity"/>
    <property type="evidence" value="ECO:0007669"/>
    <property type="project" value="InterPro"/>
</dbReference>
<dbReference type="Gene3D" id="2.30.330.10">
    <property type="entry name" value="SpoA-like"/>
    <property type="match status" value="1"/>
</dbReference>
<evidence type="ECO:0000256" key="3">
    <source>
        <dbReference type="ARBA" id="ARBA00011049"/>
    </source>
</evidence>
<dbReference type="PANTHER" id="PTHR30034:SF6">
    <property type="entry name" value="YOP PROTEINS TRANSLOCATION PROTEIN Q"/>
    <property type="match status" value="1"/>
</dbReference>
<comment type="similarity">
    <text evidence="3">Belongs to the FliM family.</text>
</comment>
<dbReference type="NCBIfam" id="TIGR01397">
    <property type="entry name" value="fliM_switch"/>
    <property type="match status" value="1"/>
</dbReference>
<gene>
    <name evidence="12" type="primary">fliM</name>
    <name evidence="12" type="ORF">F7O84_08850</name>
</gene>
<dbReference type="SUPFAM" id="SSF103039">
    <property type="entry name" value="CheC-like"/>
    <property type="match status" value="1"/>
</dbReference>
<comment type="caution">
    <text evidence="12">The sequence shown here is derived from an EMBL/GenBank/DDBJ whole genome shotgun (WGS) entry which is preliminary data.</text>
</comment>
<keyword evidence="12" id="KW-0966">Cell projection</keyword>
<evidence type="ECO:0000256" key="9">
    <source>
        <dbReference type="ARBA" id="ARBA00023143"/>
    </source>
</evidence>
<evidence type="ECO:0000259" key="11">
    <source>
        <dbReference type="Pfam" id="PF01052"/>
    </source>
</evidence>
<sequence>MGEVLSQSEIDNLLNALSSGELDVEDINGTSEKQIRNYDFARPSKFSKEHLRTLEIIFEHYGRLLSTNLPGYLRKNIQVEVMNSEAVTYSEFTNALSNPVILGVVNFAPLAGNIILELATNLGYSIIDRMLGGYGKPLEKNRDFSEIELTVLERIMIICTNLLREPWQNVVNIEPRLERIETNPQFAQVISPSEMIAIVTLSIKIGDVEGLMNICLPFITLEDVMDKLNTKYWYSTMQKDDEESYEEIIQSLISRANIPVRTVLGTSSIAVNDFVNLQIGDIIKLDSKVDQELDVFVGNIKKFTALPGSSGDAYAVRVTSIIREEQ</sequence>
<keyword evidence="7" id="KW-0283">Flagellar rotation</keyword>
<dbReference type="InterPro" id="IPR036429">
    <property type="entry name" value="SpoA-like_sf"/>
</dbReference>
<dbReference type="PIRSF" id="PIRSF002888">
    <property type="entry name" value="FliM"/>
    <property type="match status" value="1"/>
</dbReference>
<keyword evidence="12" id="KW-0969">Cilium</keyword>
<dbReference type="PRINTS" id="PR00955">
    <property type="entry name" value="FLGMOTORFLIM"/>
</dbReference>
<dbReference type="InterPro" id="IPR001689">
    <property type="entry name" value="Flag_FliM"/>
</dbReference>
<name>A0A7V7QJY5_9FIRM</name>
<feature type="domain" description="Flagellar motor switch protein FliN-like C-terminal" evidence="11">
    <location>
        <begin position="253"/>
        <end position="322"/>
    </location>
</feature>
<keyword evidence="9" id="KW-0975">Bacterial flagellum</keyword>
<protein>
    <recommendedName>
        <fullName evidence="4 10">Flagellar motor switch protein FliM</fullName>
    </recommendedName>
</protein>
<proteinExistence type="inferred from homology"/>
<dbReference type="AlphaFoldDB" id="A0A7V7QJY5"/>
<evidence type="ECO:0000256" key="7">
    <source>
        <dbReference type="ARBA" id="ARBA00022779"/>
    </source>
</evidence>
<dbReference type="Proteomes" id="UP000461768">
    <property type="component" value="Unassembled WGS sequence"/>
</dbReference>
<evidence type="ECO:0000256" key="4">
    <source>
        <dbReference type="ARBA" id="ARBA00021898"/>
    </source>
</evidence>
<reference evidence="12 13" key="1">
    <citation type="submission" date="2019-09" db="EMBL/GenBank/DDBJ databases">
        <authorList>
            <person name="Valk L.C."/>
        </authorList>
    </citation>
    <scope>NUCLEOTIDE SEQUENCE [LARGE SCALE GENOMIC DNA]</scope>
    <source>
        <strain evidence="12">GalUA</strain>
    </source>
</reference>
<dbReference type="Gene3D" id="3.40.1550.10">
    <property type="entry name" value="CheC-like"/>
    <property type="match status" value="1"/>
</dbReference>
<organism evidence="12 13">
    <name type="scientific">Candidatus Galacturonatibacter soehngenii</name>
    <dbReference type="NCBI Taxonomy" id="2307010"/>
    <lineage>
        <taxon>Bacteria</taxon>
        <taxon>Bacillati</taxon>
        <taxon>Bacillota</taxon>
        <taxon>Clostridia</taxon>
        <taxon>Lachnospirales</taxon>
        <taxon>Lachnospiraceae</taxon>
        <taxon>Candidatus Galacturonatibacter</taxon>
    </lineage>
</organism>
<evidence type="ECO:0000313" key="12">
    <source>
        <dbReference type="EMBL" id="KAB1437698.1"/>
    </source>
</evidence>
<dbReference type="EMBL" id="WAGX01000005">
    <property type="protein sequence ID" value="KAB1437698.1"/>
    <property type="molecule type" value="Genomic_DNA"/>
</dbReference>
<keyword evidence="8" id="KW-0472">Membrane</keyword>
<dbReference type="GO" id="GO:0050918">
    <property type="term" value="P:positive chemotaxis"/>
    <property type="evidence" value="ECO:0007669"/>
    <property type="project" value="TreeGrafter"/>
</dbReference>
<dbReference type="GO" id="GO:0005886">
    <property type="term" value="C:plasma membrane"/>
    <property type="evidence" value="ECO:0007669"/>
    <property type="project" value="UniProtKB-SubCell"/>
</dbReference>
<dbReference type="PANTHER" id="PTHR30034">
    <property type="entry name" value="FLAGELLAR MOTOR SWITCH PROTEIN FLIM"/>
    <property type="match status" value="1"/>
</dbReference>
<evidence type="ECO:0000256" key="2">
    <source>
        <dbReference type="ARBA" id="ARBA00004202"/>
    </source>
</evidence>
<dbReference type="InterPro" id="IPR028976">
    <property type="entry name" value="CheC-like_sf"/>
</dbReference>
<evidence type="ECO:0000256" key="6">
    <source>
        <dbReference type="ARBA" id="ARBA00022500"/>
    </source>
</evidence>